<reference evidence="2 3" key="1">
    <citation type="submission" date="2014-04" db="EMBL/GenBank/DDBJ databases">
        <authorList>
            <consortium name="DOE Joint Genome Institute"/>
            <person name="Kuo A."/>
            <person name="Ruytinx J."/>
            <person name="Rineau F."/>
            <person name="Colpaert J."/>
            <person name="Kohler A."/>
            <person name="Nagy L.G."/>
            <person name="Floudas D."/>
            <person name="Copeland A."/>
            <person name="Barry K.W."/>
            <person name="Cichocki N."/>
            <person name="Veneault-Fourrey C."/>
            <person name="LaButti K."/>
            <person name="Lindquist E.A."/>
            <person name="Lipzen A."/>
            <person name="Lundell T."/>
            <person name="Morin E."/>
            <person name="Murat C."/>
            <person name="Sun H."/>
            <person name="Tunlid A."/>
            <person name="Henrissat B."/>
            <person name="Grigoriev I.V."/>
            <person name="Hibbett D.S."/>
            <person name="Martin F."/>
            <person name="Nordberg H.P."/>
            <person name="Cantor M.N."/>
            <person name="Hua S.X."/>
        </authorList>
    </citation>
    <scope>NUCLEOTIDE SEQUENCE [LARGE SCALE GENOMIC DNA]</scope>
    <source>
        <strain evidence="2 3">UH-Slu-Lm8-n1</strain>
    </source>
</reference>
<evidence type="ECO:0000256" key="1">
    <source>
        <dbReference type="SAM" id="SignalP"/>
    </source>
</evidence>
<accession>A0A0D0AED9</accession>
<gene>
    <name evidence="2" type="ORF">CY34DRAFT_71665</name>
</gene>
<dbReference type="HOGENOM" id="CLU_2489559_0_0_1"/>
<proteinExistence type="predicted"/>
<dbReference type="STRING" id="930992.A0A0D0AED9"/>
<dbReference type="OrthoDB" id="9451547at2759"/>
<protein>
    <submittedName>
        <fullName evidence="2">Uncharacterized protein</fullName>
    </submittedName>
</protein>
<dbReference type="EMBL" id="KN835137">
    <property type="protein sequence ID" value="KIK48610.1"/>
    <property type="molecule type" value="Genomic_DNA"/>
</dbReference>
<dbReference type="InParanoid" id="A0A0D0AED9"/>
<feature type="signal peptide" evidence="1">
    <location>
        <begin position="1"/>
        <end position="18"/>
    </location>
</feature>
<feature type="non-terminal residue" evidence="2">
    <location>
        <position position="1"/>
    </location>
</feature>
<evidence type="ECO:0000313" key="3">
    <source>
        <dbReference type="Proteomes" id="UP000054485"/>
    </source>
</evidence>
<sequence>WTIISHCALTLFSCLSSAICPNIPSPKDSSILILWQQLESMGMALNIHELIVTWAMCQSFSAHHATRRFNDSIFNITRSCLKVCHVL</sequence>
<organism evidence="2 3">
    <name type="scientific">Suillus luteus UH-Slu-Lm8-n1</name>
    <dbReference type="NCBI Taxonomy" id="930992"/>
    <lineage>
        <taxon>Eukaryota</taxon>
        <taxon>Fungi</taxon>
        <taxon>Dikarya</taxon>
        <taxon>Basidiomycota</taxon>
        <taxon>Agaricomycotina</taxon>
        <taxon>Agaricomycetes</taxon>
        <taxon>Agaricomycetidae</taxon>
        <taxon>Boletales</taxon>
        <taxon>Suillineae</taxon>
        <taxon>Suillaceae</taxon>
        <taxon>Suillus</taxon>
    </lineage>
</organism>
<keyword evidence="1" id="KW-0732">Signal</keyword>
<name>A0A0D0AED9_9AGAM</name>
<feature type="chain" id="PRO_5002218673" evidence="1">
    <location>
        <begin position="19"/>
        <end position="87"/>
    </location>
</feature>
<dbReference type="AlphaFoldDB" id="A0A0D0AED9"/>
<evidence type="ECO:0000313" key="2">
    <source>
        <dbReference type="EMBL" id="KIK48610.1"/>
    </source>
</evidence>
<reference evidence="3" key="2">
    <citation type="submission" date="2015-01" db="EMBL/GenBank/DDBJ databases">
        <title>Evolutionary Origins and Diversification of the Mycorrhizal Mutualists.</title>
        <authorList>
            <consortium name="DOE Joint Genome Institute"/>
            <consortium name="Mycorrhizal Genomics Consortium"/>
            <person name="Kohler A."/>
            <person name="Kuo A."/>
            <person name="Nagy L.G."/>
            <person name="Floudas D."/>
            <person name="Copeland A."/>
            <person name="Barry K.W."/>
            <person name="Cichocki N."/>
            <person name="Veneault-Fourrey C."/>
            <person name="LaButti K."/>
            <person name="Lindquist E.A."/>
            <person name="Lipzen A."/>
            <person name="Lundell T."/>
            <person name="Morin E."/>
            <person name="Murat C."/>
            <person name="Riley R."/>
            <person name="Ohm R."/>
            <person name="Sun H."/>
            <person name="Tunlid A."/>
            <person name="Henrissat B."/>
            <person name="Grigoriev I.V."/>
            <person name="Hibbett D.S."/>
            <person name="Martin F."/>
        </authorList>
    </citation>
    <scope>NUCLEOTIDE SEQUENCE [LARGE SCALE GENOMIC DNA]</scope>
    <source>
        <strain evidence="3">UH-Slu-Lm8-n1</strain>
    </source>
</reference>
<keyword evidence="3" id="KW-1185">Reference proteome</keyword>
<dbReference type="Proteomes" id="UP000054485">
    <property type="component" value="Unassembled WGS sequence"/>
</dbReference>